<dbReference type="Proteomes" id="UP000240009">
    <property type="component" value="Unassembled WGS sequence"/>
</dbReference>
<proteinExistence type="predicted"/>
<dbReference type="InterPro" id="IPR041916">
    <property type="entry name" value="Anti_sigma_zinc_sf"/>
</dbReference>
<evidence type="ECO:0000313" key="2">
    <source>
        <dbReference type="EMBL" id="PQO31303.1"/>
    </source>
</evidence>
<evidence type="ECO:0000313" key="3">
    <source>
        <dbReference type="Proteomes" id="UP000240009"/>
    </source>
</evidence>
<reference evidence="2 3" key="1">
    <citation type="submission" date="2018-02" db="EMBL/GenBank/DDBJ databases">
        <title>Comparative genomes isolates from brazilian mangrove.</title>
        <authorList>
            <person name="Araujo J.E."/>
            <person name="Taketani R.G."/>
            <person name="Silva M.C.P."/>
            <person name="Loureco M.V."/>
            <person name="Andreote F.D."/>
        </authorList>
    </citation>
    <scope>NUCLEOTIDE SEQUENCE [LARGE SCALE GENOMIC DNA]</scope>
    <source>
        <strain evidence="2 3">HEX-2 MGV</strain>
    </source>
</reference>
<dbReference type="EMBL" id="PUIA01000037">
    <property type="protein sequence ID" value="PQO31303.1"/>
    <property type="molecule type" value="Genomic_DNA"/>
</dbReference>
<protein>
    <recommendedName>
        <fullName evidence="4">DUF1559 domain-containing protein</fullName>
    </recommendedName>
</protein>
<name>A0A2S8FGM6_9BACT</name>
<dbReference type="RefSeq" id="WP_105354028.1">
    <property type="nucleotide sequence ID" value="NZ_PUIA01000037.1"/>
</dbReference>
<dbReference type="OrthoDB" id="277292at2"/>
<sequence length="349" mass="37818">MTKTREHWLGYLMGALDENEQASVERQIAQDPRSAEEIEQLRTHLNLLSDGLDEAAPPVGLATRTCALLDNPGLFAEVLDPSVPDNEDAPTLKEKQPFETIGGGNPNFTMMDMMVAIGACVAAVAIFFPALASSRMLATRLQCENNLHQVGMALQEFATGNAEKRYPAVAATGPLSVAGSYAPRLLNAGHLQHPEVVRCVESTRNLSQPHELPTVEQLLEAPESEVEKLQQGLATVYNYNLGNLRNGQLQAPLMRGRALYPVASDIVVVQDGQISPQGHQDGRFNILFDDGHVEFISLEDLPNSMKHYFLNDKGQVAAGVDEDDAVIANGIAHPFSEETTSEVPASSAK</sequence>
<evidence type="ECO:0000256" key="1">
    <source>
        <dbReference type="SAM" id="Phobius"/>
    </source>
</evidence>
<keyword evidence="1" id="KW-0812">Transmembrane</keyword>
<feature type="transmembrane region" description="Helical" evidence="1">
    <location>
        <begin position="113"/>
        <end position="132"/>
    </location>
</feature>
<gene>
    <name evidence="2" type="ORF">C5Y96_13255</name>
</gene>
<keyword evidence="1" id="KW-1133">Transmembrane helix</keyword>
<accession>A0A2S8FGM6</accession>
<dbReference type="Gene3D" id="1.10.10.1320">
    <property type="entry name" value="Anti-sigma factor, zinc-finger domain"/>
    <property type="match status" value="1"/>
</dbReference>
<dbReference type="AlphaFoldDB" id="A0A2S8FGM6"/>
<keyword evidence="1" id="KW-0472">Membrane</keyword>
<evidence type="ECO:0008006" key="4">
    <source>
        <dbReference type="Google" id="ProtNLM"/>
    </source>
</evidence>
<organism evidence="2 3">
    <name type="scientific">Blastopirellula marina</name>
    <dbReference type="NCBI Taxonomy" id="124"/>
    <lineage>
        <taxon>Bacteria</taxon>
        <taxon>Pseudomonadati</taxon>
        <taxon>Planctomycetota</taxon>
        <taxon>Planctomycetia</taxon>
        <taxon>Pirellulales</taxon>
        <taxon>Pirellulaceae</taxon>
        <taxon>Blastopirellula</taxon>
    </lineage>
</organism>
<comment type="caution">
    <text evidence="2">The sequence shown here is derived from an EMBL/GenBank/DDBJ whole genome shotgun (WGS) entry which is preliminary data.</text>
</comment>